<dbReference type="EMBL" id="CP074133">
    <property type="protein sequence ID" value="QUX20721.1"/>
    <property type="molecule type" value="Genomic_DNA"/>
</dbReference>
<evidence type="ECO:0000313" key="2">
    <source>
        <dbReference type="Proteomes" id="UP000676079"/>
    </source>
</evidence>
<name>A0ABX8BIE8_9ACTN</name>
<reference evidence="1 2" key="1">
    <citation type="submission" date="2021-05" db="EMBL/GenBank/DDBJ databases">
        <title>Direct Submission.</title>
        <authorList>
            <person name="Li K."/>
            <person name="Gao J."/>
        </authorList>
    </citation>
    <scope>NUCLEOTIDE SEQUENCE [LARGE SCALE GENOMIC DNA]</scope>
    <source>
        <strain evidence="1 2">Mg02</strain>
    </source>
</reference>
<protein>
    <submittedName>
        <fullName evidence="1">Uncharacterized protein</fullName>
    </submittedName>
</protein>
<sequence length="104" mass="11650">MDREPPLVREVPPELVAELAALLEAEGERDLAIVAHDIRLVRACECADDFCQSFYTADHPRGTKFSEGHRTVALMPEVGMLHLDVVFGRIVYVEVLGRPPLRAR</sequence>
<proteinExistence type="predicted"/>
<dbReference type="RefSeq" id="WP_220561918.1">
    <property type="nucleotide sequence ID" value="NZ_CP074133.1"/>
</dbReference>
<evidence type="ECO:0000313" key="1">
    <source>
        <dbReference type="EMBL" id="QUX20721.1"/>
    </source>
</evidence>
<dbReference type="Proteomes" id="UP000676079">
    <property type="component" value="Chromosome"/>
</dbReference>
<accession>A0ABX8BIE8</accession>
<organism evidence="1 2">
    <name type="scientific">Nocardiopsis changdeensis</name>
    <dbReference type="NCBI Taxonomy" id="2831969"/>
    <lineage>
        <taxon>Bacteria</taxon>
        <taxon>Bacillati</taxon>
        <taxon>Actinomycetota</taxon>
        <taxon>Actinomycetes</taxon>
        <taxon>Streptosporangiales</taxon>
        <taxon>Nocardiopsidaceae</taxon>
        <taxon>Nocardiopsis</taxon>
    </lineage>
</organism>
<gene>
    <name evidence="1" type="ORF">KGD84_19775</name>
</gene>
<keyword evidence="2" id="KW-1185">Reference proteome</keyword>